<dbReference type="RefSeq" id="WP_084230017.1">
    <property type="nucleotide sequence ID" value="NZ_FWWR01000009.1"/>
</dbReference>
<accession>A0A1W1UIW6</accession>
<dbReference type="InterPro" id="IPR005151">
    <property type="entry name" value="Tail-specific_protease"/>
</dbReference>
<evidence type="ECO:0000256" key="4">
    <source>
        <dbReference type="ARBA" id="ARBA00022825"/>
    </source>
</evidence>
<dbReference type="CDD" id="cd06782">
    <property type="entry name" value="cpPDZ_CPP-like"/>
    <property type="match status" value="1"/>
</dbReference>
<evidence type="ECO:0000259" key="6">
    <source>
        <dbReference type="PROSITE" id="PS50106"/>
    </source>
</evidence>
<keyword evidence="4 5" id="KW-0720">Serine protease</keyword>
<dbReference type="GO" id="GO:0008236">
    <property type="term" value="F:serine-type peptidase activity"/>
    <property type="evidence" value="ECO:0007669"/>
    <property type="project" value="UniProtKB-KW"/>
</dbReference>
<keyword evidence="3 5" id="KW-0378">Hydrolase</keyword>
<dbReference type="GO" id="GO:0007165">
    <property type="term" value="P:signal transduction"/>
    <property type="evidence" value="ECO:0007669"/>
    <property type="project" value="TreeGrafter"/>
</dbReference>
<dbReference type="Proteomes" id="UP000192368">
    <property type="component" value="Unassembled WGS sequence"/>
</dbReference>
<evidence type="ECO:0000256" key="5">
    <source>
        <dbReference type="RuleBase" id="RU004404"/>
    </source>
</evidence>
<keyword evidence="2 5" id="KW-0645">Protease</keyword>
<dbReference type="FunFam" id="2.30.42.10:FF:000063">
    <property type="entry name" value="Peptidase, S41 family"/>
    <property type="match status" value="1"/>
</dbReference>
<dbReference type="InterPro" id="IPR001478">
    <property type="entry name" value="PDZ"/>
</dbReference>
<dbReference type="SMART" id="SM00228">
    <property type="entry name" value="PDZ"/>
    <property type="match status" value="1"/>
</dbReference>
<dbReference type="PROSITE" id="PS50106">
    <property type="entry name" value="PDZ"/>
    <property type="match status" value="1"/>
</dbReference>
<dbReference type="SUPFAM" id="SSF52096">
    <property type="entry name" value="ClpP/crotonase"/>
    <property type="match status" value="1"/>
</dbReference>
<dbReference type="PANTHER" id="PTHR32060">
    <property type="entry name" value="TAIL-SPECIFIC PROTEASE"/>
    <property type="match status" value="1"/>
</dbReference>
<dbReference type="GO" id="GO:0030288">
    <property type="term" value="C:outer membrane-bounded periplasmic space"/>
    <property type="evidence" value="ECO:0007669"/>
    <property type="project" value="TreeGrafter"/>
</dbReference>
<feature type="domain" description="PDZ" evidence="6">
    <location>
        <begin position="85"/>
        <end position="154"/>
    </location>
</feature>
<proteinExistence type="inferred from homology"/>
<dbReference type="Gene3D" id="2.30.42.10">
    <property type="match status" value="1"/>
</dbReference>
<dbReference type="Gene3D" id="3.30.750.44">
    <property type="match status" value="1"/>
</dbReference>
<dbReference type="Pfam" id="PF17820">
    <property type="entry name" value="PDZ_6"/>
    <property type="match status" value="1"/>
</dbReference>
<dbReference type="AlphaFoldDB" id="A0A1W1UIW6"/>
<reference evidence="8" key="1">
    <citation type="submission" date="2017-04" db="EMBL/GenBank/DDBJ databases">
        <authorList>
            <person name="Varghese N."/>
            <person name="Submissions S."/>
        </authorList>
    </citation>
    <scope>NUCLEOTIDE SEQUENCE [LARGE SCALE GENOMIC DNA]</scope>
    <source>
        <strain evidence="8">DSM 20463</strain>
    </source>
</reference>
<evidence type="ECO:0000256" key="2">
    <source>
        <dbReference type="ARBA" id="ARBA00022670"/>
    </source>
</evidence>
<evidence type="ECO:0000313" key="8">
    <source>
        <dbReference type="Proteomes" id="UP000192368"/>
    </source>
</evidence>
<dbReference type="SMART" id="SM00245">
    <property type="entry name" value="TSPc"/>
    <property type="match status" value="1"/>
</dbReference>
<evidence type="ECO:0000313" key="7">
    <source>
        <dbReference type="EMBL" id="SMB81046.1"/>
    </source>
</evidence>
<dbReference type="STRING" id="573058.SAMN00017477_0317"/>
<dbReference type="InterPro" id="IPR055210">
    <property type="entry name" value="CtpA/B_N"/>
</dbReference>
<dbReference type="EMBL" id="FWWR01000009">
    <property type="protein sequence ID" value="SMB81046.1"/>
    <property type="molecule type" value="Genomic_DNA"/>
</dbReference>
<organism evidence="7 8">
    <name type="scientific">Peptoniphilus asaccharolyticus DSM 20463</name>
    <dbReference type="NCBI Taxonomy" id="573058"/>
    <lineage>
        <taxon>Bacteria</taxon>
        <taxon>Bacillati</taxon>
        <taxon>Bacillota</taxon>
        <taxon>Tissierellia</taxon>
        <taxon>Tissierellales</taxon>
        <taxon>Peptoniphilaceae</taxon>
        <taxon>Peptoniphilus</taxon>
    </lineage>
</organism>
<dbReference type="Pfam" id="PF22694">
    <property type="entry name" value="CtpB_N-like"/>
    <property type="match status" value="1"/>
</dbReference>
<evidence type="ECO:0000256" key="3">
    <source>
        <dbReference type="ARBA" id="ARBA00022801"/>
    </source>
</evidence>
<evidence type="ECO:0000256" key="1">
    <source>
        <dbReference type="ARBA" id="ARBA00009179"/>
    </source>
</evidence>
<sequence>MKKILKIVTGIMLLLVTNFFTFVMATGGFIHVDRDKYTQLAKLESFVKQNYLYDVNEKQLLNGELKGLVAGLKDPYSEYYTREEYDRLMEFTTGKFYGIGVVITRGEDNLITVISPIKDSPADLAGIKAGDKILKVGDEEFTGDKLQEATNVMKGDKGTDIKITVLKKDSGKTEDLTIKRDEIKVDTVHSQIIDDIGYIGITQFDDTTGKDFEKALRELEKKEVKGLILDLRRNPGGVVDTAAHIADLLLPKGIIVYAEDKNGKRDFEFNSDENHYDKPIVVLVNEGSASASELLSGALRDYKRATIVGKNTFGKGIVQTANRFPNGDGIKLTTSEYFLPSGKSIHKLGVKPDVEVELNKDTQGIGPEFKSTDNQLQKAIEILDTKIEK</sequence>
<dbReference type="Gene3D" id="3.90.226.10">
    <property type="entry name" value="2-enoyl-CoA Hydratase, Chain A, domain 1"/>
    <property type="match status" value="1"/>
</dbReference>
<dbReference type="GO" id="GO:0006508">
    <property type="term" value="P:proteolysis"/>
    <property type="evidence" value="ECO:0007669"/>
    <property type="project" value="UniProtKB-KW"/>
</dbReference>
<dbReference type="InterPro" id="IPR036034">
    <property type="entry name" value="PDZ_sf"/>
</dbReference>
<protein>
    <submittedName>
        <fullName evidence="7">Carboxyl-terminal processing protease</fullName>
    </submittedName>
</protein>
<gene>
    <name evidence="7" type="ORF">SAMN00017477_0317</name>
</gene>
<name>A0A1W1UIW6_PEPAS</name>
<dbReference type="SUPFAM" id="SSF50156">
    <property type="entry name" value="PDZ domain-like"/>
    <property type="match status" value="1"/>
</dbReference>
<dbReference type="OrthoDB" id="9812068at2"/>
<dbReference type="NCBIfam" id="TIGR00225">
    <property type="entry name" value="prc"/>
    <property type="match status" value="1"/>
</dbReference>
<dbReference type="CDD" id="cd07560">
    <property type="entry name" value="Peptidase_S41_CPP"/>
    <property type="match status" value="1"/>
</dbReference>
<comment type="similarity">
    <text evidence="1 5">Belongs to the peptidase S41A family.</text>
</comment>
<dbReference type="InterPro" id="IPR041489">
    <property type="entry name" value="PDZ_6"/>
</dbReference>
<keyword evidence="8" id="KW-1185">Reference proteome</keyword>
<dbReference type="InterPro" id="IPR029045">
    <property type="entry name" value="ClpP/crotonase-like_dom_sf"/>
</dbReference>
<dbReference type="GO" id="GO:0004175">
    <property type="term" value="F:endopeptidase activity"/>
    <property type="evidence" value="ECO:0007669"/>
    <property type="project" value="TreeGrafter"/>
</dbReference>
<dbReference type="Pfam" id="PF03572">
    <property type="entry name" value="Peptidase_S41"/>
    <property type="match status" value="1"/>
</dbReference>
<dbReference type="InterPro" id="IPR004447">
    <property type="entry name" value="Peptidase_S41A"/>
</dbReference>
<dbReference type="PANTHER" id="PTHR32060:SF30">
    <property type="entry name" value="CARBOXY-TERMINAL PROCESSING PROTEASE CTPA"/>
    <property type="match status" value="1"/>
</dbReference>